<comment type="subcellular location">
    <subcellularLocation>
        <location evidence="1 8">Cytoplasm</location>
    </subcellularLocation>
</comment>
<dbReference type="GO" id="GO:0005524">
    <property type="term" value="F:ATP binding"/>
    <property type="evidence" value="ECO:0007669"/>
    <property type="project" value="UniProtKB-UniRule"/>
</dbReference>
<gene>
    <name evidence="8" type="primary">tilS</name>
    <name evidence="10" type="ORF">CPX_001314</name>
</gene>
<protein>
    <recommendedName>
        <fullName evidence="8">tRNA(Ile)-lysidine synthase</fullName>
        <ecNumber evidence="8">6.3.4.19</ecNumber>
    </recommendedName>
    <alternativeName>
        <fullName evidence="8">tRNA(Ile)-2-lysyl-cytidine synthase</fullName>
    </alternativeName>
    <alternativeName>
        <fullName evidence="8">tRNA(Ile)-lysidine synthetase</fullName>
    </alternativeName>
</protein>
<dbReference type="NCBIfam" id="TIGR02433">
    <property type="entry name" value="lysidine_TilS_C"/>
    <property type="match status" value="1"/>
</dbReference>
<keyword evidence="5 8" id="KW-0547">Nucleotide-binding</keyword>
<dbReference type="SUPFAM" id="SSF52402">
    <property type="entry name" value="Adenine nucleotide alpha hydrolases-like"/>
    <property type="match status" value="1"/>
</dbReference>
<reference evidence="11" key="1">
    <citation type="submission" date="2015-05" db="EMBL/GenBank/DDBJ databases">
        <title>Draft genome sequence of 'Candidatus Phytoplasma Pruni' strain CX, a plant pathogenic bacterium.</title>
        <authorList>
            <person name="Lee I.-M."/>
            <person name="Bottner-Parker K.D."/>
            <person name="Shao J."/>
            <person name="Gundersen-Rindal D.E."/>
            <person name="Zhao Y."/>
            <person name="Davis R.E."/>
        </authorList>
    </citation>
    <scope>NUCLEOTIDE SEQUENCE [LARGE SCALE GENOMIC DNA]</scope>
    <source>
        <strain evidence="11">CX</strain>
    </source>
</reference>
<evidence type="ECO:0000256" key="1">
    <source>
        <dbReference type="ARBA" id="ARBA00004496"/>
    </source>
</evidence>
<feature type="binding site" evidence="8">
    <location>
        <begin position="22"/>
        <end position="27"/>
    </location>
    <ligand>
        <name>ATP</name>
        <dbReference type="ChEBI" id="CHEBI:30616"/>
    </ligand>
</feature>
<dbReference type="GO" id="GO:0005737">
    <property type="term" value="C:cytoplasm"/>
    <property type="evidence" value="ECO:0007669"/>
    <property type="project" value="UniProtKB-SubCell"/>
</dbReference>
<dbReference type="GO" id="GO:0006400">
    <property type="term" value="P:tRNA modification"/>
    <property type="evidence" value="ECO:0007669"/>
    <property type="project" value="UniProtKB-UniRule"/>
</dbReference>
<dbReference type="GO" id="GO:0032267">
    <property type="term" value="F:tRNA(Ile)-lysidine synthase activity"/>
    <property type="evidence" value="ECO:0007669"/>
    <property type="project" value="UniProtKB-EC"/>
</dbReference>
<dbReference type="PANTHER" id="PTHR43033:SF1">
    <property type="entry name" value="TRNA(ILE)-LYSIDINE SYNTHASE-RELATED"/>
    <property type="match status" value="1"/>
</dbReference>
<dbReference type="SUPFAM" id="SSF82829">
    <property type="entry name" value="MesJ substrate recognition domain-like"/>
    <property type="match status" value="1"/>
</dbReference>
<dbReference type="CDD" id="cd01992">
    <property type="entry name" value="TilS_N"/>
    <property type="match status" value="1"/>
</dbReference>
<sequence>MIVKLKLLTPLNTQKLYIISVSGGVDSMALLDYLFHRKIPLIVVHFNHLMREEAILDKELVFNYCQTKNIPFHYFELDLPKKDFQNQASLFRKKRLKEIAVKYETRYCLTAHHLDDLAETIFLKMIRGSSLLGYSGVQPSYREDDIFFLKPFLYLPKEELIRYAVEKKIPFLEDRTNGLNIYTRNKIRNQIIPLLKEERHFLKNMEKFHQQTTEAHDFIRSQSRLFLSQQTLSEVWDLEAFLLLHIAVQKDILLTSLEDKKISKNFTLINNIIKGLQNRYKPNAEWDLNNEWFLIKQYDQLLWQKKILLVQENLVKPLLYGCVEPKLLSFCQEQKILFYDEGKIKFPLVLKQKRDGDMVKFPFGTQKLKKFLINKKIPLSKRKKLWLVVDQNNTVLWIPHLYINQTLGKTKTFNLGINSV</sequence>
<dbReference type="EMBL" id="LHCF01000001">
    <property type="protein sequence ID" value="KOR75752.1"/>
    <property type="molecule type" value="Genomic_DNA"/>
</dbReference>
<dbReference type="InterPro" id="IPR011063">
    <property type="entry name" value="TilS/TtcA_N"/>
</dbReference>
<comment type="similarity">
    <text evidence="8">Belongs to the tRNA(Ile)-lysidine synthase family.</text>
</comment>
<keyword evidence="4 8" id="KW-0819">tRNA processing</keyword>
<keyword evidence="2 8" id="KW-0963">Cytoplasm</keyword>
<dbReference type="NCBIfam" id="TIGR02432">
    <property type="entry name" value="lysidine_TilS_N"/>
    <property type="match status" value="1"/>
</dbReference>
<dbReference type="InterPro" id="IPR014729">
    <property type="entry name" value="Rossmann-like_a/b/a_fold"/>
</dbReference>
<comment type="caution">
    <text evidence="10">The sequence shown here is derived from an EMBL/GenBank/DDBJ whole genome shotgun (WGS) entry which is preliminary data.</text>
</comment>
<dbReference type="STRING" id="479893.CPX_001314"/>
<dbReference type="InterPro" id="IPR012795">
    <property type="entry name" value="tRNA_Ile_lys_synt_N"/>
</dbReference>
<name>A0A0M1N0R6_9MOLU</name>
<dbReference type="EC" id="6.3.4.19" evidence="8"/>
<comment type="domain">
    <text evidence="8">The N-terminal region contains the highly conserved SGGXDS motif, predicted to be a P-loop motif involved in ATP binding.</text>
</comment>
<feature type="domain" description="Lysidine-tRNA(Ile) synthetase C-terminal" evidence="9">
    <location>
        <begin position="348"/>
        <end position="409"/>
    </location>
</feature>
<evidence type="ECO:0000313" key="10">
    <source>
        <dbReference type="EMBL" id="KOR75752.1"/>
    </source>
</evidence>
<dbReference type="AlphaFoldDB" id="A0A0M1N0R6"/>
<proteinExistence type="inferred from homology"/>
<dbReference type="SUPFAM" id="SSF56037">
    <property type="entry name" value="PheT/TilS domain"/>
    <property type="match status" value="1"/>
</dbReference>
<dbReference type="PATRIC" id="fig|479893.3.peg.93"/>
<dbReference type="Pfam" id="PF01171">
    <property type="entry name" value="ATP_bind_3"/>
    <property type="match status" value="1"/>
</dbReference>
<dbReference type="HAMAP" id="MF_01161">
    <property type="entry name" value="tRNA_Ile_lys_synt"/>
    <property type="match status" value="1"/>
</dbReference>
<dbReference type="InterPro" id="IPR012796">
    <property type="entry name" value="Lysidine-tRNA-synth_C"/>
</dbReference>
<evidence type="ECO:0000259" key="9">
    <source>
        <dbReference type="SMART" id="SM00977"/>
    </source>
</evidence>
<evidence type="ECO:0000256" key="2">
    <source>
        <dbReference type="ARBA" id="ARBA00022490"/>
    </source>
</evidence>
<comment type="function">
    <text evidence="8">Ligates lysine onto the cytidine present at position 34 of the AUA codon-specific tRNA(Ile) that contains the anticodon CAU, in an ATP-dependent manner. Cytidine is converted to lysidine, thus changing the amino acid specificity of the tRNA from methionine to isoleucine.</text>
</comment>
<organism evidence="10 11">
    <name type="scientific">Candidatus Phytoplasma pruni</name>
    <dbReference type="NCBI Taxonomy" id="479893"/>
    <lineage>
        <taxon>Bacteria</taxon>
        <taxon>Bacillati</taxon>
        <taxon>Mycoplasmatota</taxon>
        <taxon>Mollicutes</taxon>
        <taxon>Acholeplasmatales</taxon>
        <taxon>Acholeplasmataceae</taxon>
        <taxon>Candidatus Phytoplasma</taxon>
        <taxon>16SrIII (X-disease group)</taxon>
    </lineage>
</organism>
<evidence type="ECO:0000313" key="11">
    <source>
        <dbReference type="Proteomes" id="UP000037386"/>
    </source>
</evidence>
<evidence type="ECO:0000256" key="7">
    <source>
        <dbReference type="ARBA" id="ARBA00048539"/>
    </source>
</evidence>
<evidence type="ECO:0000256" key="6">
    <source>
        <dbReference type="ARBA" id="ARBA00022840"/>
    </source>
</evidence>
<dbReference type="SMART" id="SM00977">
    <property type="entry name" value="TilS_C"/>
    <property type="match status" value="1"/>
</dbReference>
<evidence type="ECO:0000256" key="8">
    <source>
        <dbReference type="HAMAP-Rule" id="MF_01161"/>
    </source>
</evidence>
<keyword evidence="3 8" id="KW-0436">Ligase</keyword>
<evidence type="ECO:0000256" key="4">
    <source>
        <dbReference type="ARBA" id="ARBA00022694"/>
    </source>
</evidence>
<dbReference type="Proteomes" id="UP000037386">
    <property type="component" value="Unassembled WGS sequence"/>
</dbReference>
<evidence type="ECO:0000256" key="5">
    <source>
        <dbReference type="ARBA" id="ARBA00022741"/>
    </source>
</evidence>
<comment type="catalytic activity">
    <reaction evidence="7 8">
        <text>cytidine(34) in tRNA(Ile2) + L-lysine + ATP = lysidine(34) in tRNA(Ile2) + AMP + diphosphate + H(+)</text>
        <dbReference type="Rhea" id="RHEA:43744"/>
        <dbReference type="Rhea" id="RHEA-COMP:10625"/>
        <dbReference type="Rhea" id="RHEA-COMP:10670"/>
        <dbReference type="ChEBI" id="CHEBI:15378"/>
        <dbReference type="ChEBI" id="CHEBI:30616"/>
        <dbReference type="ChEBI" id="CHEBI:32551"/>
        <dbReference type="ChEBI" id="CHEBI:33019"/>
        <dbReference type="ChEBI" id="CHEBI:82748"/>
        <dbReference type="ChEBI" id="CHEBI:83665"/>
        <dbReference type="ChEBI" id="CHEBI:456215"/>
        <dbReference type="EC" id="6.3.4.19"/>
    </reaction>
</comment>
<dbReference type="PANTHER" id="PTHR43033">
    <property type="entry name" value="TRNA(ILE)-LYSIDINE SYNTHASE-RELATED"/>
    <property type="match status" value="1"/>
</dbReference>
<dbReference type="InterPro" id="IPR012094">
    <property type="entry name" value="tRNA_Ile_lys_synt"/>
</dbReference>
<dbReference type="Pfam" id="PF11734">
    <property type="entry name" value="TilS_C"/>
    <property type="match status" value="1"/>
</dbReference>
<dbReference type="Gene3D" id="3.40.50.620">
    <property type="entry name" value="HUPs"/>
    <property type="match status" value="1"/>
</dbReference>
<keyword evidence="6 8" id="KW-0067">ATP-binding</keyword>
<accession>A0A0M1N0R6</accession>
<evidence type="ECO:0000256" key="3">
    <source>
        <dbReference type="ARBA" id="ARBA00022598"/>
    </source>
</evidence>